<evidence type="ECO:0000313" key="2">
    <source>
        <dbReference type="EMBL" id="MDA7423179.1"/>
    </source>
</evidence>
<reference evidence="2 3" key="1">
    <citation type="submission" date="2023-01" db="EMBL/GenBank/DDBJ databases">
        <title>Thalassococcus onchidii sp. nov., isolated from a marine invertebrate from the South China Sea.</title>
        <authorList>
            <person name="Xu S."/>
            <person name="Liu Z."/>
            <person name="Xu Y."/>
        </authorList>
    </citation>
    <scope>NUCLEOTIDE SEQUENCE [LARGE SCALE GENOMIC DNA]</scope>
    <source>
        <strain evidence="2 3">KCTC 32084</strain>
    </source>
</reference>
<dbReference type="Pfam" id="PF03009">
    <property type="entry name" value="GDPD"/>
    <property type="match status" value="1"/>
</dbReference>
<dbReference type="EMBL" id="JAQIOY010000001">
    <property type="protein sequence ID" value="MDA7423179.1"/>
    <property type="molecule type" value="Genomic_DNA"/>
</dbReference>
<dbReference type="PANTHER" id="PTHR43805:SF1">
    <property type="entry name" value="GP-PDE DOMAIN-CONTAINING PROTEIN"/>
    <property type="match status" value="1"/>
</dbReference>
<accession>A0ABT4XMK9</accession>
<evidence type="ECO:0000313" key="3">
    <source>
        <dbReference type="Proteomes" id="UP001210720"/>
    </source>
</evidence>
<dbReference type="RefSeq" id="WP_271430545.1">
    <property type="nucleotide sequence ID" value="NZ_JAQIOY010000001.1"/>
</dbReference>
<gene>
    <name evidence="2" type="ORF">PFY00_00445</name>
</gene>
<evidence type="ECO:0000259" key="1">
    <source>
        <dbReference type="PROSITE" id="PS51704"/>
    </source>
</evidence>
<dbReference type="Gene3D" id="3.20.20.190">
    <property type="entry name" value="Phosphatidylinositol (PI) phosphodiesterase"/>
    <property type="match status" value="1"/>
</dbReference>
<keyword evidence="3" id="KW-1185">Reference proteome</keyword>
<dbReference type="InterPro" id="IPR017946">
    <property type="entry name" value="PLC-like_Pdiesterase_TIM-brl"/>
</dbReference>
<dbReference type="Proteomes" id="UP001210720">
    <property type="component" value="Unassembled WGS sequence"/>
</dbReference>
<proteinExistence type="predicted"/>
<dbReference type="SUPFAM" id="SSF51695">
    <property type="entry name" value="PLC-like phosphodiesterases"/>
    <property type="match status" value="1"/>
</dbReference>
<sequence length="324" mass="35730">MLKHWARRLGVAAVLITGALWLGNTSLFVSVPIDREPRLIAHRGVHQIYAGTTRDAETCSANPIHPLKHDFIANTLPSINAAFAYGADVVEVDVHLTTDGVFALFHDWTLDCQTNGAGVTHKQAYSDIRGLDLGYGYSTDGVTFPLRGKGVAMMPSLKQAIEQSEGGQFLVNFKGNRRKEGVELVTLLQDPQRRERVYGVYGGGPPTRAALDGLSGLRGFDRSGLKSCLFRYLALGWTSYVPQACRNGLVAVPLDYAPLLWGWPHRFTNRMKRAGTEVILWGPYDGSGFSSGIDDIETLDQVPEHFDGYIWTNRIEIIGPKMAR</sequence>
<dbReference type="InterPro" id="IPR030395">
    <property type="entry name" value="GP_PDE_dom"/>
</dbReference>
<name>A0ABT4XMK9_9RHOB</name>
<feature type="domain" description="GP-PDE" evidence="1">
    <location>
        <begin position="37"/>
        <end position="324"/>
    </location>
</feature>
<dbReference type="PROSITE" id="PS51704">
    <property type="entry name" value="GP_PDE"/>
    <property type="match status" value="1"/>
</dbReference>
<comment type="caution">
    <text evidence="2">The sequence shown here is derived from an EMBL/GenBank/DDBJ whole genome shotgun (WGS) entry which is preliminary data.</text>
</comment>
<organism evidence="2 3">
    <name type="scientific">Thalassococcus lentus</name>
    <dbReference type="NCBI Taxonomy" id="1210524"/>
    <lineage>
        <taxon>Bacteria</taxon>
        <taxon>Pseudomonadati</taxon>
        <taxon>Pseudomonadota</taxon>
        <taxon>Alphaproteobacteria</taxon>
        <taxon>Rhodobacterales</taxon>
        <taxon>Roseobacteraceae</taxon>
        <taxon>Thalassococcus</taxon>
    </lineage>
</organism>
<protein>
    <submittedName>
        <fullName evidence="2">Glycerophosphodiester phosphodiesterase family protein</fullName>
    </submittedName>
</protein>
<dbReference type="PANTHER" id="PTHR43805">
    <property type="entry name" value="GLYCEROPHOSPHORYL DIESTER PHOSPHODIESTERASE"/>
    <property type="match status" value="1"/>
</dbReference>